<gene>
    <name evidence="2" type="ORF">GCM10023333_21670</name>
</gene>
<accession>A0ABP9EUN5</accession>
<dbReference type="InterPro" id="IPR050765">
    <property type="entry name" value="Riboflavin_Biosynth_HTPR"/>
</dbReference>
<dbReference type="SUPFAM" id="SSF53597">
    <property type="entry name" value="Dihydrofolate reductase-like"/>
    <property type="match status" value="1"/>
</dbReference>
<dbReference type="InterPro" id="IPR002734">
    <property type="entry name" value="RibDG_C"/>
</dbReference>
<dbReference type="Proteomes" id="UP001499988">
    <property type="component" value="Unassembled WGS sequence"/>
</dbReference>
<dbReference type="Gene3D" id="3.40.430.10">
    <property type="entry name" value="Dihydrofolate Reductase, subunit A"/>
    <property type="match status" value="1"/>
</dbReference>
<proteinExistence type="predicted"/>
<evidence type="ECO:0000313" key="2">
    <source>
        <dbReference type="EMBL" id="GAA4887904.1"/>
    </source>
</evidence>
<keyword evidence="3" id="KW-1185">Reference proteome</keyword>
<evidence type="ECO:0000313" key="3">
    <source>
        <dbReference type="Proteomes" id="UP001499988"/>
    </source>
</evidence>
<sequence>MSNIVYIATSLDGYIADAEGGLDWLHALPNPHESDFGYAEFMAGIDALLMGRTTFETVLSFGIDWPYSKPVFVLSTTLTEVPAELAGKVEIVNGPVAEVVAQLNARGFERLYIDGGRTIQSLLALDMIDELILTRIPVVLGGGVPLFAALPDLQWFTHLATDVHAEQLVQSHYRRKR</sequence>
<dbReference type="EMBL" id="BAABJZ010000073">
    <property type="protein sequence ID" value="GAA4887904.1"/>
    <property type="molecule type" value="Genomic_DNA"/>
</dbReference>
<dbReference type="InterPro" id="IPR024072">
    <property type="entry name" value="DHFR-like_dom_sf"/>
</dbReference>
<dbReference type="Pfam" id="PF01872">
    <property type="entry name" value="RibD_C"/>
    <property type="match status" value="1"/>
</dbReference>
<organism evidence="2 3">
    <name type="scientific">Ferrimonas pelagia</name>
    <dbReference type="NCBI Taxonomy" id="1177826"/>
    <lineage>
        <taxon>Bacteria</taxon>
        <taxon>Pseudomonadati</taxon>
        <taxon>Pseudomonadota</taxon>
        <taxon>Gammaproteobacteria</taxon>
        <taxon>Alteromonadales</taxon>
        <taxon>Ferrimonadaceae</taxon>
        <taxon>Ferrimonas</taxon>
    </lineage>
</organism>
<dbReference type="PANTHER" id="PTHR38011:SF11">
    <property type="entry name" value="2,5-DIAMINO-6-RIBOSYLAMINO-4(3H)-PYRIMIDINONE 5'-PHOSPHATE REDUCTASE"/>
    <property type="match status" value="1"/>
</dbReference>
<dbReference type="PANTHER" id="PTHR38011">
    <property type="entry name" value="DIHYDROFOLATE REDUCTASE FAMILY PROTEIN (AFU_ORTHOLOGUE AFUA_8G06820)"/>
    <property type="match status" value="1"/>
</dbReference>
<name>A0ABP9EUN5_9GAMM</name>
<feature type="domain" description="Bacterial bifunctional deaminase-reductase C-terminal" evidence="1">
    <location>
        <begin position="4"/>
        <end position="157"/>
    </location>
</feature>
<protein>
    <submittedName>
        <fullName evidence="2">Dihydrofolate reductase family protein</fullName>
    </submittedName>
</protein>
<evidence type="ECO:0000259" key="1">
    <source>
        <dbReference type="Pfam" id="PF01872"/>
    </source>
</evidence>
<dbReference type="RefSeq" id="WP_345335405.1">
    <property type="nucleotide sequence ID" value="NZ_BAABJZ010000073.1"/>
</dbReference>
<comment type="caution">
    <text evidence="2">The sequence shown here is derived from an EMBL/GenBank/DDBJ whole genome shotgun (WGS) entry which is preliminary data.</text>
</comment>
<reference evidence="3" key="1">
    <citation type="journal article" date="2019" name="Int. J. Syst. Evol. Microbiol.">
        <title>The Global Catalogue of Microorganisms (GCM) 10K type strain sequencing project: providing services to taxonomists for standard genome sequencing and annotation.</title>
        <authorList>
            <consortium name="The Broad Institute Genomics Platform"/>
            <consortium name="The Broad Institute Genome Sequencing Center for Infectious Disease"/>
            <person name="Wu L."/>
            <person name="Ma J."/>
        </authorList>
    </citation>
    <scope>NUCLEOTIDE SEQUENCE [LARGE SCALE GENOMIC DNA]</scope>
    <source>
        <strain evidence="3">JCM 18401</strain>
    </source>
</reference>